<evidence type="ECO:0000313" key="1">
    <source>
        <dbReference type="EMBL" id="KAL2841084.1"/>
    </source>
</evidence>
<dbReference type="Proteomes" id="UP001610444">
    <property type="component" value="Unassembled WGS sequence"/>
</dbReference>
<proteinExistence type="predicted"/>
<organism evidence="1 2">
    <name type="scientific">Aspergillus pseudodeflectus</name>
    <dbReference type="NCBI Taxonomy" id="176178"/>
    <lineage>
        <taxon>Eukaryota</taxon>
        <taxon>Fungi</taxon>
        <taxon>Dikarya</taxon>
        <taxon>Ascomycota</taxon>
        <taxon>Pezizomycotina</taxon>
        <taxon>Eurotiomycetes</taxon>
        <taxon>Eurotiomycetidae</taxon>
        <taxon>Eurotiales</taxon>
        <taxon>Aspergillaceae</taxon>
        <taxon>Aspergillus</taxon>
        <taxon>Aspergillus subgen. Nidulantes</taxon>
    </lineage>
</organism>
<evidence type="ECO:0000313" key="2">
    <source>
        <dbReference type="Proteomes" id="UP001610444"/>
    </source>
</evidence>
<sequence length="80" mass="9203">MKFVRRPIFFLSGSYYLGVVHRVGGSSRTFQVPSSSPLPFLSEFRLNYVICCFKVSHYTQSFSSVPQAFRVYYYIVSIVG</sequence>
<name>A0ABR4JM15_9EURO</name>
<gene>
    <name evidence="1" type="ORF">BJX68DRAFT_181209</name>
</gene>
<dbReference type="RefSeq" id="XP_070894379.1">
    <property type="nucleotide sequence ID" value="XM_071037207.1"/>
</dbReference>
<comment type="caution">
    <text evidence="1">The sequence shown here is derived from an EMBL/GenBank/DDBJ whole genome shotgun (WGS) entry which is preliminary data.</text>
</comment>
<protein>
    <submittedName>
        <fullName evidence="1">Uncharacterized protein</fullName>
    </submittedName>
</protein>
<dbReference type="EMBL" id="JBFXLR010000060">
    <property type="protein sequence ID" value="KAL2841084.1"/>
    <property type="molecule type" value="Genomic_DNA"/>
</dbReference>
<dbReference type="GeneID" id="98152371"/>
<keyword evidence="2" id="KW-1185">Reference proteome</keyword>
<reference evidence="1 2" key="1">
    <citation type="submission" date="2024-07" db="EMBL/GenBank/DDBJ databases">
        <title>Section-level genome sequencing and comparative genomics of Aspergillus sections Usti and Cavernicolus.</title>
        <authorList>
            <consortium name="Lawrence Berkeley National Laboratory"/>
            <person name="Nybo J.L."/>
            <person name="Vesth T.C."/>
            <person name="Theobald S."/>
            <person name="Frisvad J.C."/>
            <person name="Larsen T.O."/>
            <person name="Kjaerboelling I."/>
            <person name="Rothschild-Mancinelli K."/>
            <person name="Lyhne E.K."/>
            <person name="Kogle M.E."/>
            <person name="Barry K."/>
            <person name="Clum A."/>
            <person name="Na H."/>
            <person name="Ledsgaard L."/>
            <person name="Lin J."/>
            <person name="Lipzen A."/>
            <person name="Kuo A."/>
            <person name="Riley R."/>
            <person name="Mondo S."/>
            <person name="LaButti K."/>
            <person name="Haridas S."/>
            <person name="Pangalinan J."/>
            <person name="Salamov A.A."/>
            <person name="Simmons B.A."/>
            <person name="Magnuson J.K."/>
            <person name="Chen J."/>
            <person name="Drula E."/>
            <person name="Henrissat B."/>
            <person name="Wiebenga A."/>
            <person name="Lubbers R.J."/>
            <person name="Gomes A.C."/>
            <person name="Macurrencykelacurrency M.R."/>
            <person name="Stajich J."/>
            <person name="Grigoriev I.V."/>
            <person name="Mortensen U.H."/>
            <person name="De vries R.P."/>
            <person name="Baker S.E."/>
            <person name="Andersen M.R."/>
        </authorList>
    </citation>
    <scope>NUCLEOTIDE SEQUENCE [LARGE SCALE GENOMIC DNA]</scope>
    <source>
        <strain evidence="1 2">CBS 756.74</strain>
    </source>
</reference>
<accession>A0ABR4JM15</accession>